<protein>
    <submittedName>
        <fullName evidence="2">Uncharacterized protein</fullName>
    </submittedName>
</protein>
<dbReference type="Proteomes" id="UP000271889">
    <property type="component" value="Unassembled WGS sequence"/>
</dbReference>
<name>A0A3P6RQ86_CYLGO</name>
<dbReference type="PANTHER" id="PTHR13280:SF17">
    <property type="entry name" value="KRUEPPEL TARGET AT 95D, ISOFORM A"/>
    <property type="match status" value="1"/>
</dbReference>
<dbReference type="InterPro" id="IPR019381">
    <property type="entry name" value="PACS1/2_C"/>
</dbReference>
<feature type="compositionally biased region" description="Basic and acidic residues" evidence="1">
    <location>
        <begin position="77"/>
        <end position="95"/>
    </location>
</feature>
<dbReference type="EMBL" id="UYRV01009819">
    <property type="protein sequence ID" value="VDK56910.1"/>
    <property type="molecule type" value="Genomic_DNA"/>
</dbReference>
<feature type="region of interest" description="Disordered" evidence="1">
    <location>
        <begin position="15"/>
        <end position="41"/>
    </location>
</feature>
<dbReference type="GO" id="GO:0072659">
    <property type="term" value="P:protein localization to plasma membrane"/>
    <property type="evidence" value="ECO:0007669"/>
    <property type="project" value="TreeGrafter"/>
</dbReference>
<feature type="compositionally biased region" description="Acidic residues" evidence="1">
    <location>
        <begin position="63"/>
        <end position="76"/>
    </location>
</feature>
<reference evidence="2 3" key="1">
    <citation type="submission" date="2018-11" db="EMBL/GenBank/DDBJ databases">
        <authorList>
            <consortium name="Pathogen Informatics"/>
        </authorList>
    </citation>
    <scope>NUCLEOTIDE SEQUENCE [LARGE SCALE GENOMIC DNA]</scope>
</reference>
<gene>
    <name evidence="2" type="ORF">CGOC_LOCUS3803</name>
</gene>
<dbReference type="OrthoDB" id="28829at2759"/>
<evidence type="ECO:0000313" key="3">
    <source>
        <dbReference type="Proteomes" id="UP000271889"/>
    </source>
</evidence>
<proteinExistence type="predicted"/>
<evidence type="ECO:0000313" key="2">
    <source>
        <dbReference type="EMBL" id="VDK56910.1"/>
    </source>
</evidence>
<evidence type="ECO:0000256" key="1">
    <source>
        <dbReference type="SAM" id="MobiDB-lite"/>
    </source>
</evidence>
<sequence>MVPTDKELQDLFEELENMSDSGPEMAADDISIGSNPRPGLRPFFTRSKEILPAIYDRGGDNGSDSEGEAEDIDWSSETEKEREKEERKTSQTHDMLKEALAASGDQLSSTVTPTVNLELYIIAPKSESVYD</sequence>
<feature type="region of interest" description="Disordered" evidence="1">
    <location>
        <begin position="54"/>
        <end position="95"/>
    </location>
</feature>
<keyword evidence="3" id="KW-1185">Reference proteome</keyword>
<dbReference type="PANTHER" id="PTHR13280">
    <property type="entry name" value="PHOSPHOFURIN ACIDIC CLUSTER SORTING PROTEIN"/>
    <property type="match status" value="1"/>
</dbReference>
<organism evidence="2 3">
    <name type="scientific">Cylicostephanus goldi</name>
    <name type="common">Nematode worm</name>
    <dbReference type="NCBI Taxonomy" id="71465"/>
    <lineage>
        <taxon>Eukaryota</taxon>
        <taxon>Metazoa</taxon>
        <taxon>Ecdysozoa</taxon>
        <taxon>Nematoda</taxon>
        <taxon>Chromadorea</taxon>
        <taxon>Rhabditida</taxon>
        <taxon>Rhabditina</taxon>
        <taxon>Rhabditomorpha</taxon>
        <taxon>Strongyloidea</taxon>
        <taxon>Strongylidae</taxon>
        <taxon>Cylicostephanus</taxon>
    </lineage>
</organism>
<dbReference type="AlphaFoldDB" id="A0A3P6RQ86"/>
<accession>A0A3P6RQ86</accession>